<feature type="domain" description="PilZ" evidence="1">
    <location>
        <begin position="47"/>
        <end position="119"/>
    </location>
</feature>
<gene>
    <name evidence="2" type="ORF">GCM10007914_23770</name>
</gene>
<organism evidence="2 3">
    <name type="scientific">Pseudoalteromonas tetraodonis GFC</name>
    <dbReference type="NCBI Taxonomy" id="1315271"/>
    <lineage>
        <taxon>Bacteria</taxon>
        <taxon>Pseudomonadati</taxon>
        <taxon>Pseudomonadota</taxon>
        <taxon>Gammaproteobacteria</taxon>
        <taxon>Alteromonadales</taxon>
        <taxon>Pseudoalteromonadaceae</taxon>
        <taxon>Pseudoalteromonas</taxon>
    </lineage>
</organism>
<proteinExistence type="predicted"/>
<sequence>MSNQSETKRSYKRWNLNLKDNYEPESVQLGGVGVQLLRRCFIDIPLCHGVAKDISVGGVGLLVPAEKAIPDKFIVVFDKANRLTGKVTYRREVSDKLVFLGVEWISKNERLRSDIVNHLQLQAQLKKAKKTNA</sequence>
<reference evidence="2" key="1">
    <citation type="journal article" date="2014" name="Int. J. Syst. Evol. Microbiol.">
        <title>Complete genome sequence of Corynebacterium casei LMG S-19264T (=DSM 44701T), isolated from a smear-ripened cheese.</title>
        <authorList>
            <consortium name="US DOE Joint Genome Institute (JGI-PGF)"/>
            <person name="Walter F."/>
            <person name="Albersmeier A."/>
            <person name="Kalinowski J."/>
            <person name="Ruckert C."/>
        </authorList>
    </citation>
    <scope>NUCLEOTIDE SEQUENCE</scope>
    <source>
        <strain evidence="2">NBRC 103034</strain>
    </source>
</reference>
<evidence type="ECO:0000259" key="1">
    <source>
        <dbReference type="Pfam" id="PF07238"/>
    </source>
</evidence>
<dbReference type="GO" id="GO:0035438">
    <property type="term" value="F:cyclic-di-GMP binding"/>
    <property type="evidence" value="ECO:0007669"/>
    <property type="project" value="InterPro"/>
</dbReference>
<dbReference type="EMBL" id="BSNE01000014">
    <property type="protein sequence ID" value="GLQ03496.1"/>
    <property type="molecule type" value="Genomic_DNA"/>
</dbReference>
<dbReference type="Proteomes" id="UP001161408">
    <property type="component" value="Unassembled WGS sequence"/>
</dbReference>
<protein>
    <recommendedName>
        <fullName evidence="1">PilZ domain-containing protein</fullName>
    </recommendedName>
</protein>
<name>A0AA37S473_9GAMM</name>
<keyword evidence="3" id="KW-1185">Reference proteome</keyword>
<evidence type="ECO:0000313" key="3">
    <source>
        <dbReference type="Proteomes" id="UP001161408"/>
    </source>
</evidence>
<dbReference type="RefSeq" id="WP_013464393.1">
    <property type="nucleotide sequence ID" value="NZ_BJXY01000021.1"/>
</dbReference>
<dbReference type="Pfam" id="PF07238">
    <property type="entry name" value="PilZ"/>
    <property type="match status" value="1"/>
</dbReference>
<evidence type="ECO:0000313" key="2">
    <source>
        <dbReference type="EMBL" id="GLQ03496.1"/>
    </source>
</evidence>
<accession>A0AA37S473</accession>
<dbReference type="GeneID" id="99693609"/>
<reference evidence="2" key="2">
    <citation type="submission" date="2023-01" db="EMBL/GenBank/DDBJ databases">
        <title>Draft genome sequence of Pseudoalteromonas tetraodonis strain NBRC 103034.</title>
        <authorList>
            <person name="Sun Q."/>
            <person name="Mori K."/>
        </authorList>
    </citation>
    <scope>NUCLEOTIDE SEQUENCE</scope>
    <source>
        <strain evidence="2">NBRC 103034</strain>
    </source>
</reference>
<comment type="caution">
    <text evidence="2">The sequence shown here is derived from an EMBL/GenBank/DDBJ whole genome shotgun (WGS) entry which is preliminary data.</text>
</comment>
<dbReference type="AlphaFoldDB" id="A0AA37S473"/>
<dbReference type="InterPro" id="IPR009875">
    <property type="entry name" value="PilZ_domain"/>
</dbReference>